<name>A0A9W4NFM8_9EURO</name>
<evidence type="ECO:0000313" key="3">
    <source>
        <dbReference type="Proteomes" id="UP001152646"/>
    </source>
</evidence>
<accession>A0A9W4NFM8</accession>
<dbReference type="EMBL" id="CAJVPA010000155">
    <property type="protein sequence ID" value="CAG8363784.1"/>
    <property type="molecule type" value="Genomic_DNA"/>
</dbReference>
<feature type="region of interest" description="Disordered" evidence="1">
    <location>
        <begin position="30"/>
        <end position="57"/>
    </location>
</feature>
<dbReference type="AlphaFoldDB" id="A0A9W4NFM8"/>
<proteinExistence type="predicted"/>
<comment type="caution">
    <text evidence="2">The sequence shown here is derived from an EMBL/GenBank/DDBJ whole genome shotgun (WGS) entry which is preliminary data.</text>
</comment>
<sequence length="137" mass="14233">MPGVPHNGTNSIPPAKDAFKQVKKGLKRLFSRKKNRGQEDPDVENDAADVAVPGTGNLTQAEAEAHEAHVSAGATVAHDEGPAIKIVEPNMPVAKAAGESEFPAAEAEPSTKVVDIATKTASRKPPARSSPLSIPTL</sequence>
<evidence type="ECO:0000256" key="1">
    <source>
        <dbReference type="SAM" id="MobiDB-lite"/>
    </source>
</evidence>
<organism evidence="2 3">
    <name type="scientific">Penicillium salamii</name>
    <dbReference type="NCBI Taxonomy" id="1612424"/>
    <lineage>
        <taxon>Eukaryota</taxon>
        <taxon>Fungi</taxon>
        <taxon>Dikarya</taxon>
        <taxon>Ascomycota</taxon>
        <taxon>Pezizomycotina</taxon>
        <taxon>Eurotiomycetes</taxon>
        <taxon>Eurotiomycetidae</taxon>
        <taxon>Eurotiales</taxon>
        <taxon>Aspergillaceae</taxon>
        <taxon>Penicillium</taxon>
    </lineage>
</organism>
<dbReference type="Proteomes" id="UP001152646">
    <property type="component" value="Unassembled WGS sequence"/>
</dbReference>
<dbReference type="OrthoDB" id="5346604at2759"/>
<feature type="region of interest" description="Disordered" evidence="1">
    <location>
        <begin position="100"/>
        <end position="137"/>
    </location>
</feature>
<gene>
    <name evidence="2" type="ORF">PSALAMII_LOCUS4142</name>
</gene>
<feature type="compositionally biased region" description="Low complexity" evidence="1">
    <location>
        <begin position="100"/>
        <end position="110"/>
    </location>
</feature>
<protein>
    <submittedName>
        <fullName evidence="2">Uncharacterized protein</fullName>
    </submittedName>
</protein>
<evidence type="ECO:0000313" key="2">
    <source>
        <dbReference type="EMBL" id="CAG8363784.1"/>
    </source>
</evidence>
<reference evidence="2" key="1">
    <citation type="submission" date="2021-07" db="EMBL/GenBank/DDBJ databases">
        <authorList>
            <person name="Branca A.L. A."/>
        </authorList>
    </citation>
    <scope>NUCLEOTIDE SEQUENCE</scope>
</reference>